<evidence type="ECO:0000259" key="13">
    <source>
        <dbReference type="SMART" id="SM01011"/>
    </source>
</evidence>
<keyword evidence="6" id="KW-0479">Metal-binding</keyword>
<comment type="cofactor">
    <cofactor evidence="2">
        <name>Mn(2+)</name>
        <dbReference type="ChEBI" id="CHEBI:29035"/>
    </cofactor>
</comment>
<protein>
    <recommendedName>
        <fullName evidence="10">Xaa-Pro aminopeptidase</fullName>
        <ecNumber evidence="4">3.4.11.9</ecNumber>
    </recommendedName>
    <alternativeName>
        <fullName evidence="11">Aminopeptidase P II</fullName>
    </alternativeName>
    <alternativeName>
        <fullName evidence="12">X-Pro aminopeptidase</fullName>
    </alternativeName>
</protein>
<keyword evidence="9" id="KW-0464">Manganese</keyword>
<evidence type="ECO:0000256" key="11">
    <source>
        <dbReference type="ARBA" id="ARBA00075356"/>
    </source>
</evidence>
<keyword evidence="15" id="KW-1185">Reference proteome</keyword>
<name>A0A135ZYJ6_9ALTE</name>
<evidence type="ECO:0000256" key="10">
    <source>
        <dbReference type="ARBA" id="ARBA00069363"/>
    </source>
</evidence>
<dbReference type="NCBIfam" id="NF008131">
    <property type="entry name" value="PRK10879.1"/>
    <property type="match status" value="1"/>
</dbReference>
<dbReference type="InterPro" id="IPR007865">
    <property type="entry name" value="Aminopep_P_N"/>
</dbReference>
<evidence type="ECO:0000256" key="8">
    <source>
        <dbReference type="ARBA" id="ARBA00023049"/>
    </source>
</evidence>
<dbReference type="EMBL" id="LSNE01000007">
    <property type="protein sequence ID" value="KXI28056.1"/>
    <property type="molecule type" value="Genomic_DNA"/>
</dbReference>
<dbReference type="PROSITE" id="PS00491">
    <property type="entry name" value="PROLINE_PEPTIDASE"/>
    <property type="match status" value="1"/>
</dbReference>
<dbReference type="Pfam" id="PF05195">
    <property type="entry name" value="AMP_N"/>
    <property type="match status" value="1"/>
</dbReference>
<evidence type="ECO:0000256" key="2">
    <source>
        <dbReference type="ARBA" id="ARBA00001936"/>
    </source>
</evidence>
<evidence type="ECO:0000256" key="9">
    <source>
        <dbReference type="ARBA" id="ARBA00023211"/>
    </source>
</evidence>
<dbReference type="FunFam" id="3.90.230.10:FF:000002">
    <property type="entry name" value="Xaa-Pro aminopeptidase 3"/>
    <property type="match status" value="1"/>
</dbReference>
<comment type="similarity">
    <text evidence="3">Belongs to the peptidase M24B family.</text>
</comment>
<evidence type="ECO:0000313" key="14">
    <source>
        <dbReference type="EMBL" id="KXI28056.1"/>
    </source>
</evidence>
<evidence type="ECO:0000256" key="6">
    <source>
        <dbReference type="ARBA" id="ARBA00022723"/>
    </source>
</evidence>
<dbReference type="AlphaFoldDB" id="A0A135ZYJ6"/>
<evidence type="ECO:0000256" key="12">
    <source>
        <dbReference type="ARBA" id="ARBA00081411"/>
    </source>
</evidence>
<dbReference type="InterPro" id="IPR001714">
    <property type="entry name" value="Pept_M24_MAP"/>
</dbReference>
<dbReference type="STRING" id="1799789.AX660_16845"/>
<evidence type="ECO:0000256" key="4">
    <source>
        <dbReference type="ARBA" id="ARBA00012574"/>
    </source>
</evidence>
<dbReference type="PANTHER" id="PTHR43226:SF4">
    <property type="entry name" value="XAA-PRO AMINOPEPTIDASE 3"/>
    <property type="match status" value="1"/>
</dbReference>
<dbReference type="SUPFAM" id="SSF53092">
    <property type="entry name" value="Creatinase/prolidase N-terminal domain"/>
    <property type="match status" value="1"/>
</dbReference>
<dbReference type="InterPro" id="IPR001131">
    <property type="entry name" value="Peptidase_M24B_aminopep-P_CS"/>
</dbReference>
<keyword evidence="14" id="KW-0031">Aminopeptidase</keyword>
<dbReference type="GO" id="GO:0070006">
    <property type="term" value="F:metalloaminopeptidase activity"/>
    <property type="evidence" value="ECO:0007669"/>
    <property type="project" value="InterPro"/>
</dbReference>
<comment type="catalytic activity">
    <reaction evidence="1">
        <text>Release of any N-terminal amino acid, including proline, that is linked to proline, even from a dipeptide or tripeptide.</text>
        <dbReference type="EC" id="3.4.11.9"/>
    </reaction>
</comment>
<dbReference type="CDD" id="cd01087">
    <property type="entry name" value="Prolidase"/>
    <property type="match status" value="1"/>
</dbReference>
<proteinExistence type="inferred from homology"/>
<dbReference type="GO" id="GO:0006508">
    <property type="term" value="P:proteolysis"/>
    <property type="evidence" value="ECO:0007669"/>
    <property type="project" value="UniProtKB-KW"/>
</dbReference>
<feature type="domain" description="Aminopeptidase P N-terminal" evidence="13">
    <location>
        <begin position="2"/>
        <end position="143"/>
    </location>
</feature>
<dbReference type="PRINTS" id="PR00599">
    <property type="entry name" value="MAPEPTIDASE"/>
</dbReference>
<dbReference type="RefSeq" id="WP_068378002.1">
    <property type="nucleotide sequence ID" value="NZ_LSNE01000007.1"/>
</dbReference>
<dbReference type="GO" id="GO:0005829">
    <property type="term" value="C:cytosol"/>
    <property type="evidence" value="ECO:0007669"/>
    <property type="project" value="TreeGrafter"/>
</dbReference>
<dbReference type="Proteomes" id="UP000070299">
    <property type="component" value="Unassembled WGS sequence"/>
</dbReference>
<sequence>MLTNTEFSSRRQQLAQGMLPNSICLIPAAQLVTRSRDTEYAFRQDSYFHYLCGFPEPQAWLVLSNQNRAKNPKTVKSLSILFCLDKDEQAEIWQGRRFGPRQAKKHFELDKAFSLDELDEHLLELLDGHDNLYFAQGHNTEADELVFALLQALREAPKQSMQAPANLVDVRPLLDEMRLFKSPAEIAIMREAAQISGKAHIRAMESAKAGLNEYHLEAHIHHEFAMHGAKNPAYGTIVGSGVNACILHYTQNNQTLNAGDLVLIDAGCELQGYAADITRTFPVSGQFSAAQKQLYQLVLDAQSAALVQVKPGSTFKQIGDAAIKVITQGLIDLGLLSGSLAFNLDKQLYRDFFMHGIGHWLGLDVHDVGHYKIAGQDRSLQAGMVLTIEPGIYVAPDADVDDCWLGIGIRIEDNVLLTDDGFENLTQATPKTIVDIESLMAHQQNGKS</sequence>
<keyword evidence="5" id="KW-0645">Protease</keyword>
<dbReference type="InterPro" id="IPR052433">
    <property type="entry name" value="X-Pro_dipept-like"/>
</dbReference>
<dbReference type="InterPro" id="IPR000994">
    <property type="entry name" value="Pept_M24"/>
</dbReference>
<dbReference type="SMART" id="SM01011">
    <property type="entry name" value="AMP_N"/>
    <property type="match status" value="1"/>
</dbReference>
<evidence type="ECO:0000256" key="3">
    <source>
        <dbReference type="ARBA" id="ARBA00008766"/>
    </source>
</evidence>
<evidence type="ECO:0000256" key="7">
    <source>
        <dbReference type="ARBA" id="ARBA00022801"/>
    </source>
</evidence>
<comment type="caution">
    <text evidence="14">The sequence shown here is derived from an EMBL/GenBank/DDBJ whole genome shotgun (WGS) entry which is preliminary data.</text>
</comment>
<organism evidence="14 15">
    <name type="scientific">Paraglaciecola hydrolytica</name>
    <dbReference type="NCBI Taxonomy" id="1799789"/>
    <lineage>
        <taxon>Bacteria</taxon>
        <taxon>Pseudomonadati</taxon>
        <taxon>Pseudomonadota</taxon>
        <taxon>Gammaproteobacteria</taxon>
        <taxon>Alteromonadales</taxon>
        <taxon>Alteromonadaceae</taxon>
        <taxon>Paraglaciecola</taxon>
    </lineage>
</organism>
<dbReference type="GO" id="GO:0030145">
    <property type="term" value="F:manganese ion binding"/>
    <property type="evidence" value="ECO:0007669"/>
    <property type="project" value="InterPro"/>
</dbReference>
<keyword evidence="8" id="KW-0482">Metalloprotease</keyword>
<accession>A0A135ZYJ6</accession>
<dbReference type="EC" id="3.4.11.9" evidence="4"/>
<reference evidence="15" key="1">
    <citation type="submission" date="2016-02" db="EMBL/GenBank/DDBJ databases">
        <authorList>
            <person name="Schultz-Johansen M."/>
            <person name="Glaring M.A."/>
            <person name="Bech P.K."/>
            <person name="Stougaard P."/>
        </authorList>
    </citation>
    <scope>NUCLEOTIDE SEQUENCE [LARGE SCALE GENOMIC DNA]</scope>
    <source>
        <strain evidence="15">S66</strain>
    </source>
</reference>
<dbReference type="SUPFAM" id="SSF55920">
    <property type="entry name" value="Creatinase/aminopeptidase"/>
    <property type="match status" value="1"/>
</dbReference>
<evidence type="ECO:0000256" key="1">
    <source>
        <dbReference type="ARBA" id="ARBA00001424"/>
    </source>
</evidence>
<dbReference type="Pfam" id="PF00557">
    <property type="entry name" value="Peptidase_M24"/>
    <property type="match status" value="1"/>
</dbReference>
<dbReference type="Gene3D" id="3.40.350.10">
    <property type="entry name" value="Creatinase/prolidase N-terminal domain"/>
    <property type="match status" value="1"/>
</dbReference>
<gene>
    <name evidence="14" type="ORF">AX660_16845</name>
</gene>
<dbReference type="PANTHER" id="PTHR43226">
    <property type="entry name" value="XAA-PRO AMINOPEPTIDASE 3"/>
    <property type="match status" value="1"/>
</dbReference>
<keyword evidence="7" id="KW-0378">Hydrolase</keyword>
<evidence type="ECO:0000256" key="5">
    <source>
        <dbReference type="ARBA" id="ARBA00022670"/>
    </source>
</evidence>
<dbReference type="OrthoDB" id="9806388at2"/>
<dbReference type="Gene3D" id="3.90.230.10">
    <property type="entry name" value="Creatinase/methionine aminopeptidase superfamily"/>
    <property type="match status" value="1"/>
</dbReference>
<dbReference type="InterPro" id="IPR036005">
    <property type="entry name" value="Creatinase/aminopeptidase-like"/>
</dbReference>
<dbReference type="InterPro" id="IPR029149">
    <property type="entry name" value="Creatin/AminoP/Spt16_N"/>
</dbReference>
<evidence type="ECO:0000313" key="15">
    <source>
        <dbReference type="Proteomes" id="UP000070299"/>
    </source>
</evidence>